<gene>
    <name evidence="1" type="ORF">Cantr_08765</name>
</gene>
<organism evidence="1 2">
    <name type="scientific">Candida viswanathii</name>
    <dbReference type="NCBI Taxonomy" id="5486"/>
    <lineage>
        <taxon>Eukaryota</taxon>
        <taxon>Fungi</taxon>
        <taxon>Dikarya</taxon>
        <taxon>Ascomycota</taxon>
        <taxon>Saccharomycotina</taxon>
        <taxon>Pichiomycetes</taxon>
        <taxon>Debaryomycetaceae</taxon>
        <taxon>Candida/Lodderomyces clade</taxon>
        <taxon>Candida</taxon>
    </lineage>
</organism>
<protein>
    <submittedName>
        <fullName evidence="1">Uncharacterized protein</fullName>
    </submittedName>
</protein>
<dbReference type="AlphaFoldDB" id="A0A367Y589"/>
<evidence type="ECO:0000313" key="1">
    <source>
        <dbReference type="EMBL" id="RCK61017.1"/>
    </source>
</evidence>
<comment type="caution">
    <text evidence="1">The sequence shown here is derived from an EMBL/GenBank/DDBJ whole genome shotgun (WGS) entry which is preliminary data.</text>
</comment>
<dbReference type="OrthoDB" id="4022859at2759"/>
<dbReference type="Proteomes" id="UP000253472">
    <property type="component" value="Unassembled WGS sequence"/>
</dbReference>
<reference evidence="1 2" key="1">
    <citation type="submission" date="2018-06" db="EMBL/GenBank/DDBJ databases">
        <title>Whole genome sequencing of Candida tropicalis (genome annotated by CSBL at Korea University).</title>
        <authorList>
            <person name="Ahn J."/>
        </authorList>
    </citation>
    <scope>NUCLEOTIDE SEQUENCE [LARGE SCALE GENOMIC DNA]</scope>
    <source>
        <strain evidence="1 2">ATCC 20962</strain>
    </source>
</reference>
<dbReference type="EMBL" id="QLNQ01000026">
    <property type="protein sequence ID" value="RCK61017.1"/>
    <property type="molecule type" value="Genomic_DNA"/>
</dbReference>
<name>A0A367Y589_9ASCO</name>
<dbReference type="STRING" id="5486.A0A367Y589"/>
<sequence>MTSTVLSPCESCITLADSPQQFNAQYVSSYLASRPIRVKSTTSTTDTEQSQSEDAEFTIVHNYNNINIKLSSILCLINIHSSKEITMQDITINHLFLYLFYHQCTLFQKSNLHISQLSLAHLGKKYQFLSLYSLPTPTLLGDLKVDTYPTLLLTIKERDFTAYRFDIGSFLSTQLTFVDRSTGDVTYMDTLARKLKDLQRNKKSAATTTSVPKKARLRAFLKKIAV</sequence>
<accession>A0A367Y589</accession>
<evidence type="ECO:0000313" key="2">
    <source>
        <dbReference type="Proteomes" id="UP000253472"/>
    </source>
</evidence>
<keyword evidence="2" id="KW-1185">Reference proteome</keyword>
<proteinExistence type="predicted"/>